<feature type="region of interest" description="Disordered" evidence="2">
    <location>
        <begin position="111"/>
        <end position="153"/>
    </location>
</feature>
<keyword evidence="1" id="KW-0479">Metal-binding</keyword>
<dbReference type="GO" id="GO:0003676">
    <property type="term" value="F:nucleic acid binding"/>
    <property type="evidence" value="ECO:0007669"/>
    <property type="project" value="InterPro"/>
</dbReference>
<reference evidence="4" key="1">
    <citation type="submission" date="2025-08" db="UniProtKB">
        <authorList>
            <consortium name="Ensembl"/>
        </authorList>
    </citation>
    <scope>IDENTIFICATION</scope>
</reference>
<evidence type="ECO:0000313" key="5">
    <source>
        <dbReference type="Proteomes" id="UP000472274"/>
    </source>
</evidence>
<evidence type="ECO:0000256" key="2">
    <source>
        <dbReference type="SAM" id="MobiDB-lite"/>
    </source>
</evidence>
<feature type="compositionally biased region" description="Basic and acidic residues" evidence="2">
    <location>
        <begin position="82"/>
        <end position="95"/>
    </location>
</feature>
<evidence type="ECO:0000259" key="3">
    <source>
        <dbReference type="PROSITE" id="PS50158"/>
    </source>
</evidence>
<name>A0A674K1M9_9SAUR</name>
<keyword evidence="1" id="KW-0862">Zinc</keyword>
<dbReference type="InterPro" id="IPR001878">
    <property type="entry name" value="Znf_CCHC"/>
</dbReference>
<dbReference type="PROSITE" id="PS50158">
    <property type="entry name" value="ZF_CCHC"/>
    <property type="match status" value="1"/>
</dbReference>
<dbReference type="SUPFAM" id="SSF57756">
    <property type="entry name" value="Retrovirus zinc finger-like domains"/>
    <property type="match status" value="1"/>
</dbReference>
<dbReference type="InterPro" id="IPR036875">
    <property type="entry name" value="Znf_CCHC_sf"/>
</dbReference>
<dbReference type="Proteomes" id="UP000472274">
    <property type="component" value="Unplaced"/>
</dbReference>
<keyword evidence="5" id="KW-1185">Reference proteome</keyword>
<feature type="domain" description="CCHC-type" evidence="3">
    <location>
        <begin position="50"/>
        <end position="64"/>
    </location>
</feature>
<evidence type="ECO:0000256" key="1">
    <source>
        <dbReference type="PROSITE-ProRule" id="PRU00047"/>
    </source>
</evidence>
<reference evidence="4" key="2">
    <citation type="submission" date="2025-09" db="UniProtKB">
        <authorList>
            <consortium name="Ensembl"/>
        </authorList>
    </citation>
    <scope>IDENTIFICATION</scope>
</reference>
<dbReference type="SMART" id="SM00343">
    <property type="entry name" value="ZnF_C2HC"/>
    <property type="match status" value="2"/>
</dbReference>
<dbReference type="GO" id="GO:0008270">
    <property type="term" value="F:zinc ion binding"/>
    <property type="evidence" value="ECO:0007669"/>
    <property type="project" value="UniProtKB-KW"/>
</dbReference>
<keyword evidence="1" id="KW-0863">Zinc-finger</keyword>
<protein>
    <recommendedName>
        <fullName evidence="3">CCHC-type domain-containing protein</fullName>
    </recommendedName>
</protein>
<dbReference type="Ensembl" id="ENSTMTT00000027237.1">
    <property type="protein sequence ID" value="ENSTMTP00000026282.1"/>
    <property type="gene ID" value="ENSTMTG00000019223.1"/>
</dbReference>
<proteinExistence type="predicted"/>
<dbReference type="AlphaFoldDB" id="A0A674K1M9"/>
<evidence type="ECO:0000313" key="4">
    <source>
        <dbReference type="Ensembl" id="ENSTMTP00000026282.1"/>
    </source>
</evidence>
<dbReference type="GeneTree" id="ENSGT00950000185044"/>
<accession>A0A674K1M9</accession>
<feature type="region of interest" description="Disordered" evidence="2">
    <location>
        <begin position="1"/>
        <end position="41"/>
    </location>
</feature>
<feature type="compositionally biased region" description="Low complexity" evidence="2">
    <location>
        <begin position="18"/>
        <end position="32"/>
    </location>
</feature>
<dbReference type="InParanoid" id="A0A674K1M9"/>
<organism evidence="4 5">
    <name type="scientific">Terrapene triunguis</name>
    <name type="common">Three-toed box turtle</name>
    <dbReference type="NCBI Taxonomy" id="2587831"/>
    <lineage>
        <taxon>Eukaryota</taxon>
        <taxon>Metazoa</taxon>
        <taxon>Chordata</taxon>
        <taxon>Craniata</taxon>
        <taxon>Vertebrata</taxon>
        <taxon>Euteleostomi</taxon>
        <taxon>Archelosauria</taxon>
        <taxon>Testudinata</taxon>
        <taxon>Testudines</taxon>
        <taxon>Cryptodira</taxon>
        <taxon>Durocryptodira</taxon>
        <taxon>Testudinoidea</taxon>
        <taxon>Emydidae</taxon>
        <taxon>Terrapene</taxon>
    </lineage>
</organism>
<sequence length="153" mass="16692">FSTRSFGGAAGRTGSGAPRPGGLVPQPQQGQGEIPKTARRMKQPRRWLTCWVCGRSGHVWRICPGPMQEVRVGPGKGTGPQRDNKKSRAAQRRETCWGWQEPGHLKRHCPLRRAERRQEEAPVGPVGPNVAEAVTGMEGTPQEPEAQAVSLCL</sequence>
<feature type="region of interest" description="Disordered" evidence="2">
    <location>
        <begin position="66"/>
        <end position="97"/>
    </location>
</feature>
<dbReference type="Gene3D" id="4.10.60.10">
    <property type="entry name" value="Zinc finger, CCHC-type"/>
    <property type="match status" value="1"/>
</dbReference>